<feature type="compositionally biased region" description="Polar residues" evidence="2">
    <location>
        <begin position="189"/>
        <end position="202"/>
    </location>
</feature>
<protein>
    <submittedName>
        <fullName evidence="3">Uncharacterized protein</fullName>
    </submittedName>
</protein>
<evidence type="ECO:0000256" key="1">
    <source>
        <dbReference type="SAM" id="Coils"/>
    </source>
</evidence>
<feature type="region of interest" description="Disordered" evidence="2">
    <location>
        <begin position="171"/>
        <end position="235"/>
    </location>
</feature>
<gene>
    <name evidence="3" type="ORF">AOXY_G5565</name>
</gene>
<feature type="coiled-coil region" evidence="1">
    <location>
        <begin position="240"/>
        <end position="267"/>
    </location>
</feature>
<reference evidence="3" key="1">
    <citation type="submission" date="2022-02" db="EMBL/GenBank/DDBJ databases">
        <title>Atlantic sturgeon de novo genome assembly.</title>
        <authorList>
            <person name="Stock M."/>
            <person name="Klopp C."/>
            <person name="Guiguen Y."/>
            <person name="Cabau C."/>
            <person name="Parinello H."/>
            <person name="Santidrian Yebra-Pimentel E."/>
            <person name="Kuhl H."/>
            <person name="Dirks R.P."/>
            <person name="Guessner J."/>
            <person name="Wuertz S."/>
            <person name="Du K."/>
            <person name="Schartl M."/>
        </authorList>
    </citation>
    <scope>NUCLEOTIDE SEQUENCE</scope>
    <source>
        <strain evidence="3">STURGEONOMICS-FGT-2020</strain>
        <tissue evidence="3">Whole blood</tissue>
    </source>
</reference>
<proteinExistence type="predicted"/>
<accession>A0AAD8GEC4</accession>
<evidence type="ECO:0000256" key="2">
    <source>
        <dbReference type="SAM" id="MobiDB-lite"/>
    </source>
</evidence>
<feature type="region of interest" description="Disordered" evidence="2">
    <location>
        <begin position="82"/>
        <end position="104"/>
    </location>
</feature>
<comment type="caution">
    <text evidence="3">The sequence shown here is derived from an EMBL/GenBank/DDBJ whole genome shotgun (WGS) entry which is preliminary data.</text>
</comment>
<evidence type="ECO:0000313" key="3">
    <source>
        <dbReference type="EMBL" id="KAK1172875.1"/>
    </source>
</evidence>
<keyword evidence="4" id="KW-1185">Reference proteome</keyword>
<dbReference type="Proteomes" id="UP001230051">
    <property type="component" value="Unassembled WGS sequence"/>
</dbReference>
<organism evidence="3 4">
    <name type="scientific">Acipenser oxyrinchus oxyrinchus</name>
    <dbReference type="NCBI Taxonomy" id="40147"/>
    <lineage>
        <taxon>Eukaryota</taxon>
        <taxon>Metazoa</taxon>
        <taxon>Chordata</taxon>
        <taxon>Craniata</taxon>
        <taxon>Vertebrata</taxon>
        <taxon>Euteleostomi</taxon>
        <taxon>Actinopterygii</taxon>
        <taxon>Chondrostei</taxon>
        <taxon>Acipenseriformes</taxon>
        <taxon>Acipenseridae</taxon>
        <taxon>Acipenser</taxon>
    </lineage>
</organism>
<dbReference type="AlphaFoldDB" id="A0AAD8GEC4"/>
<sequence length="313" mass="34462">METTEIQLTDGTTTMHFSVSSAIKERIQSDPGYANWLFAEASKGITTGQVKEGGETELATKSQSMSPALEANEKATCSSNPQMASVLQGNDDSECSSQSTNSQAPIFQGSEKKWNNLLVTYKRAKDRSRETGQGRITWEYFEAIDSLLSKTVGAPPPTGSISCTPLFPTAAHSSPTVTPHISPLPAPCTDSTPIPSQTQTLDTTCLTSPPPSVTPSTSKSQAHAHNRRETQAADASHSFLQQYENHAERHTAVIESLLEKREEKQEKRRKRLWDKRKEQRDTEMLACLKQMSSTLQSISAKQDHIIVLLEKRS</sequence>
<keyword evidence="1" id="KW-0175">Coiled coil</keyword>
<dbReference type="EMBL" id="JAGXEW010000004">
    <property type="protein sequence ID" value="KAK1172875.1"/>
    <property type="molecule type" value="Genomic_DNA"/>
</dbReference>
<name>A0AAD8GEC4_ACIOX</name>
<evidence type="ECO:0000313" key="4">
    <source>
        <dbReference type="Proteomes" id="UP001230051"/>
    </source>
</evidence>